<organism evidence="1 2">
    <name type="scientific">Bailinhaonella thermotolerans</name>
    <dbReference type="NCBI Taxonomy" id="1070861"/>
    <lineage>
        <taxon>Bacteria</taxon>
        <taxon>Bacillati</taxon>
        <taxon>Actinomycetota</taxon>
        <taxon>Actinomycetes</taxon>
        <taxon>Streptosporangiales</taxon>
        <taxon>Streptosporangiaceae</taxon>
        <taxon>Bailinhaonella</taxon>
    </lineage>
</organism>
<name>A0A3A4AT21_9ACTN</name>
<dbReference type="EMBL" id="QZEY01000004">
    <property type="protein sequence ID" value="RJL32493.1"/>
    <property type="molecule type" value="Genomic_DNA"/>
</dbReference>
<dbReference type="OrthoDB" id="581789at2"/>
<gene>
    <name evidence="1" type="ORF">D5H75_13245</name>
</gene>
<keyword evidence="2" id="KW-1185">Reference proteome</keyword>
<accession>A0A3A4AT21</accession>
<dbReference type="RefSeq" id="WP_119926742.1">
    <property type="nucleotide sequence ID" value="NZ_QZEY01000004.1"/>
</dbReference>
<sequence length="216" mass="22705">MTVRIAAIVEIYGSPPSAPWPVADTGVIDLTARSTPAEIGTVVGLLPYDGEGRDGDGCGGEPEDESAPARIARVLAADHPRLPGGLRIHDAATGLTIMPGCCVDLADWRAWSGAAGGDAPWLGHRPAPWVEVAGTDLRVWQDGGLGEAGEENFFIRVPFSRFAALLHGVRHDLCGFLVAAEEWADATAPAQAQALVRVLDRALNASAPLTVFGERR</sequence>
<protein>
    <submittedName>
        <fullName evidence="1">Uncharacterized protein</fullName>
    </submittedName>
</protein>
<evidence type="ECO:0000313" key="2">
    <source>
        <dbReference type="Proteomes" id="UP000265768"/>
    </source>
</evidence>
<dbReference type="Proteomes" id="UP000265768">
    <property type="component" value="Unassembled WGS sequence"/>
</dbReference>
<proteinExistence type="predicted"/>
<comment type="caution">
    <text evidence="1">The sequence shown here is derived from an EMBL/GenBank/DDBJ whole genome shotgun (WGS) entry which is preliminary data.</text>
</comment>
<evidence type="ECO:0000313" key="1">
    <source>
        <dbReference type="EMBL" id="RJL32493.1"/>
    </source>
</evidence>
<dbReference type="AlphaFoldDB" id="A0A3A4AT21"/>
<reference evidence="1 2" key="1">
    <citation type="submission" date="2018-09" db="EMBL/GenBank/DDBJ databases">
        <title>YIM 75507 draft genome.</title>
        <authorList>
            <person name="Tang S."/>
            <person name="Feng Y."/>
        </authorList>
    </citation>
    <scope>NUCLEOTIDE SEQUENCE [LARGE SCALE GENOMIC DNA]</scope>
    <source>
        <strain evidence="1 2">YIM 75507</strain>
    </source>
</reference>